<dbReference type="PANTHER" id="PTHR30612:SF0">
    <property type="entry name" value="CHLOROPLAST PROTEIN-TRANSPORTING ATPASE"/>
    <property type="match status" value="1"/>
</dbReference>
<name>A0ABR2GWC3_9EUKA</name>
<dbReference type="Pfam" id="PF01043">
    <property type="entry name" value="SecA_PP_bind"/>
    <property type="match status" value="1"/>
</dbReference>
<dbReference type="PRINTS" id="PR00906">
    <property type="entry name" value="SECA"/>
</dbReference>
<dbReference type="InterPro" id="IPR000185">
    <property type="entry name" value="SecA"/>
</dbReference>
<keyword evidence="5" id="KW-1185">Reference proteome</keyword>
<comment type="caution">
    <text evidence="4">The sequence shown here is derived from an EMBL/GenBank/DDBJ whole genome shotgun (WGS) entry which is preliminary data.</text>
</comment>
<dbReference type="Pfam" id="PF07517">
    <property type="entry name" value="SecA_DEAD"/>
    <property type="match status" value="1"/>
</dbReference>
<gene>
    <name evidence="4" type="ORF">M9Y10_035642</name>
</gene>
<dbReference type="InterPro" id="IPR027417">
    <property type="entry name" value="P-loop_NTPase"/>
</dbReference>
<dbReference type="InterPro" id="IPR011115">
    <property type="entry name" value="SecA_DEAD"/>
</dbReference>
<evidence type="ECO:0000256" key="2">
    <source>
        <dbReference type="ARBA" id="ARBA00023010"/>
    </source>
</evidence>
<evidence type="ECO:0000313" key="5">
    <source>
        <dbReference type="Proteomes" id="UP001470230"/>
    </source>
</evidence>
<dbReference type="SUPFAM" id="SSF81767">
    <property type="entry name" value="Pre-protein crosslinking domain of SecA"/>
    <property type="match status" value="1"/>
</dbReference>
<dbReference type="SMART" id="SM00958">
    <property type="entry name" value="SecA_PP_bind"/>
    <property type="match status" value="1"/>
</dbReference>
<sequence length="580" mass="65710">MDQKNQVKYLDPSIDFKEYVIHSIQSTNELYENSDLQDDVRNMLMNKCLTLSKKEMFTAKSLTKWASLTRRIIDDFGLKYLVDILAVIPQQSLEIANYALSLIINIGSPEDAPPSLIKLGIKSLEKKSNEIERGKYVENRSLDKILIAIKKQNKEFIPYKFAFDGIPIVELNQNDRNKLGQFGKILESKVQITGSLQEAAQTAGKKFRDNPNIENAAQFVGIIRFVIQDTLNLKPFMIQCLSVGALLLHRINHSEGLKGRIAQIATGEGKSIIVAMLSASIALTGSFVDVISSSFYLAERDAEKYEPFYEKLGLKCGTLNEHDSSPYVDFHIIYSTNTGFEFAFLREGISGKRTLLAMPLYKNTLVKRIPMTAIVDEADNLFIDTVTNSARIAVGSSSQRTCIFKPFFKAVIENKVTNKLQARHFLLSIAQTQSEKDSLEDISDHQLDRWIENAIYANNSLKKDVDYVVGFNKDIQQYEIQIVDQQNTGRINIGCRWSGGLHEFVELKENLQVQPQSLTIASVSHPSFFGRYQEIYGLTGTMGEEVERNEIRSIYKVDTFDVPPNRVCLRKRDDTLNCFN</sequence>
<keyword evidence="1" id="KW-0653">Protein transport</keyword>
<dbReference type="PROSITE" id="PS51196">
    <property type="entry name" value="SECA_MOTOR_DEAD"/>
    <property type="match status" value="1"/>
</dbReference>
<proteinExistence type="predicted"/>
<dbReference type="InterPro" id="IPR036670">
    <property type="entry name" value="SecA_X-link_sf"/>
</dbReference>
<protein>
    <recommendedName>
        <fullName evidence="3">SecA family profile domain-containing protein</fullName>
    </recommendedName>
</protein>
<keyword evidence="2" id="KW-0811">Translocation</keyword>
<feature type="domain" description="SecA family profile" evidence="3">
    <location>
        <begin position="131"/>
        <end position="580"/>
    </location>
</feature>
<dbReference type="SMART" id="SM00957">
    <property type="entry name" value="SecA_DEAD"/>
    <property type="match status" value="1"/>
</dbReference>
<dbReference type="Gene3D" id="3.90.1440.10">
    <property type="entry name" value="SecA, preprotein cross-linking domain"/>
    <property type="match status" value="1"/>
</dbReference>
<dbReference type="PANTHER" id="PTHR30612">
    <property type="entry name" value="SECA INNER MEMBRANE COMPONENT OF SEC PROTEIN SECRETION SYSTEM"/>
    <property type="match status" value="1"/>
</dbReference>
<dbReference type="InterPro" id="IPR011130">
    <property type="entry name" value="SecA_preprotein_X-link_dom"/>
</dbReference>
<accession>A0ABR2GWC3</accession>
<organism evidence="4 5">
    <name type="scientific">Tritrichomonas musculus</name>
    <dbReference type="NCBI Taxonomy" id="1915356"/>
    <lineage>
        <taxon>Eukaryota</taxon>
        <taxon>Metamonada</taxon>
        <taxon>Parabasalia</taxon>
        <taxon>Tritrichomonadida</taxon>
        <taxon>Tritrichomonadidae</taxon>
        <taxon>Tritrichomonas</taxon>
    </lineage>
</organism>
<dbReference type="Proteomes" id="UP001470230">
    <property type="component" value="Unassembled WGS sequence"/>
</dbReference>
<dbReference type="Gene3D" id="3.40.50.300">
    <property type="entry name" value="P-loop containing nucleotide triphosphate hydrolases"/>
    <property type="match status" value="1"/>
</dbReference>
<evidence type="ECO:0000256" key="1">
    <source>
        <dbReference type="ARBA" id="ARBA00022927"/>
    </source>
</evidence>
<dbReference type="InterPro" id="IPR014018">
    <property type="entry name" value="SecA_motor_DEAD"/>
</dbReference>
<dbReference type="EMBL" id="JAPFFF010000056">
    <property type="protein sequence ID" value="KAK8838222.1"/>
    <property type="molecule type" value="Genomic_DNA"/>
</dbReference>
<keyword evidence="1" id="KW-0813">Transport</keyword>
<dbReference type="SUPFAM" id="SSF52540">
    <property type="entry name" value="P-loop containing nucleoside triphosphate hydrolases"/>
    <property type="match status" value="1"/>
</dbReference>
<reference evidence="4 5" key="1">
    <citation type="submission" date="2024-04" db="EMBL/GenBank/DDBJ databases">
        <title>Tritrichomonas musculus Genome.</title>
        <authorList>
            <person name="Alves-Ferreira E."/>
            <person name="Grigg M."/>
            <person name="Lorenzi H."/>
            <person name="Galac M."/>
        </authorList>
    </citation>
    <scope>NUCLEOTIDE SEQUENCE [LARGE SCALE GENOMIC DNA]</scope>
    <source>
        <strain evidence="4 5">EAF2021</strain>
    </source>
</reference>
<evidence type="ECO:0000259" key="3">
    <source>
        <dbReference type="PROSITE" id="PS51196"/>
    </source>
</evidence>
<evidence type="ECO:0000313" key="4">
    <source>
        <dbReference type="EMBL" id="KAK8838222.1"/>
    </source>
</evidence>